<name>A0A1K0FEF4_9ACTN</name>
<sequence length="72" mass="7909">MVTVPSLNALLTSAAWRNDHNGFSHQGPGCIRVVVTMETVAAAHRDPGLDVRSWVMTPPLTLLDRIGQSRTW</sequence>
<accession>A0A1K0FEF4</accession>
<dbReference type="GO" id="GO:0016832">
    <property type="term" value="F:aldehyde-lyase activity"/>
    <property type="evidence" value="ECO:0007669"/>
    <property type="project" value="InterPro"/>
</dbReference>
<protein>
    <submittedName>
        <fullName evidence="1">Uncharacterized protein</fullName>
    </submittedName>
</protein>
<keyword evidence="2" id="KW-1185">Reference proteome</keyword>
<dbReference type="EMBL" id="MEIA01000439">
    <property type="protein sequence ID" value="OJF11120.1"/>
    <property type="molecule type" value="Genomic_DNA"/>
</dbReference>
<proteinExistence type="predicted"/>
<comment type="caution">
    <text evidence="1">The sequence shown here is derived from an EMBL/GenBank/DDBJ whole genome shotgun (WGS) entry which is preliminary data.</text>
</comment>
<dbReference type="InterPro" id="IPR005593">
    <property type="entry name" value="Xul5P/Fru6P_PKetolase"/>
</dbReference>
<dbReference type="GO" id="GO:0005975">
    <property type="term" value="P:carbohydrate metabolic process"/>
    <property type="evidence" value="ECO:0007669"/>
    <property type="project" value="InterPro"/>
</dbReference>
<dbReference type="Proteomes" id="UP000182486">
    <property type="component" value="Unassembled WGS sequence"/>
</dbReference>
<dbReference type="Gene3D" id="3.40.50.970">
    <property type="match status" value="1"/>
</dbReference>
<dbReference type="Pfam" id="PF03894">
    <property type="entry name" value="XFP"/>
    <property type="match status" value="1"/>
</dbReference>
<gene>
    <name evidence="1" type="ORF">BG844_28700</name>
</gene>
<reference evidence="1 2" key="1">
    <citation type="submission" date="2016-09" db="EMBL/GenBank/DDBJ databases">
        <title>Couchioplanes caeruleus draft genome sequence.</title>
        <authorList>
            <person name="Sheehan J."/>
            <person name="Caffrey P."/>
        </authorList>
    </citation>
    <scope>NUCLEOTIDE SEQUENCE [LARGE SCALE GENOMIC DNA]</scope>
    <source>
        <strain evidence="1 2">DSM 43634</strain>
    </source>
</reference>
<organism evidence="1 2">
    <name type="scientific">Couchioplanes caeruleus subsp. caeruleus</name>
    <dbReference type="NCBI Taxonomy" id="56427"/>
    <lineage>
        <taxon>Bacteria</taxon>
        <taxon>Bacillati</taxon>
        <taxon>Actinomycetota</taxon>
        <taxon>Actinomycetes</taxon>
        <taxon>Micromonosporales</taxon>
        <taxon>Micromonosporaceae</taxon>
        <taxon>Couchioplanes</taxon>
    </lineage>
</organism>
<evidence type="ECO:0000313" key="1">
    <source>
        <dbReference type="EMBL" id="OJF11120.1"/>
    </source>
</evidence>
<evidence type="ECO:0000313" key="2">
    <source>
        <dbReference type="Proteomes" id="UP000182486"/>
    </source>
</evidence>
<dbReference type="AlphaFoldDB" id="A0A1K0FEF4"/>